<keyword evidence="8" id="KW-0503">Monooxygenase</keyword>
<evidence type="ECO:0000256" key="8">
    <source>
        <dbReference type="ARBA" id="ARBA00023033"/>
    </source>
</evidence>
<evidence type="ECO:0000256" key="5">
    <source>
        <dbReference type="ARBA" id="ARBA00022729"/>
    </source>
</evidence>
<evidence type="ECO:0000256" key="7">
    <source>
        <dbReference type="ARBA" id="ARBA00023008"/>
    </source>
</evidence>
<organism evidence="14 15">
    <name type="scientific">Lentinula raphanica</name>
    <dbReference type="NCBI Taxonomy" id="153919"/>
    <lineage>
        <taxon>Eukaryota</taxon>
        <taxon>Fungi</taxon>
        <taxon>Dikarya</taxon>
        <taxon>Basidiomycota</taxon>
        <taxon>Agaricomycotina</taxon>
        <taxon>Agaricomycetes</taxon>
        <taxon>Agaricomycetidae</taxon>
        <taxon>Agaricales</taxon>
        <taxon>Marasmiineae</taxon>
        <taxon>Omphalotaceae</taxon>
        <taxon>Lentinula</taxon>
    </lineage>
</organism>
<dbReference type="Proteomes" id="UP001163846">
    <property type="component" value="Unassembled WGS sequence"/>
</dbReference>
<evidence type="ECO:0000256" key="12">
    <source>
        <dbReference type="SAM" id="MobiDB-lite"/>
    </source>
</evidence>
<dbReference type="GO" id="GO:0004497">
    <property type="term" value="F:monooxygenase activity"/>
    <property type="evidence" value="ECO:0007669"/>
    <property type="project" value="UniProtKB-KW"/>
</dbReference>
<keyword evidence="5 13" id="KW-0732">Signal</keyword>
<evidence type="ECO:0000313" key="14">
    <source>
        <dbReference type="EMBL" id="KAJ3838340.1"/>
    </source>
</evidence>
<accession>A0AA38P8N5</accession>
<evidence type="ECO:0000256" key="2">
    <source>
        <dbReference type="ARBA" id="ARBA00004613"/>
    </source>
</evidence>
<comment type="cofactor">
    <cofactor evidence="1">
        <name>Cu(2+)</name>
        <dbReference type="ChEBI" id="CHEBI:29036"/>
    </cofactor>
</comment>
<dbReference type="GO" id="GO:0046872">
    <property type="term" value="F:metal ion binding"/>
    <property type="evidence" value="ECO:0007669"/>
    <property type="project" value="UniProtKB-KW"/>
</dbReference>
<name>A0AA38P8N5_9AGAR</name>
<comment type="caution">
    <text evidence="14">The sequence shown here is derived from an EMBL/GenBank/DDBJ whole genome shotgun (WGS) entry which is preliminary data.</text>
</comment>
<dbReference type="EMBL" id="MU806188">
    <property type="protein sequence ID" value="KAJ3838340.1"/>
    <property type="molecule type" value="Genomic_DNA"/>
</dbReference>
<evidence type="ECO:0000256" key="6">
    <source>
        <dbReference type="ARBA" id="ARBA00023002"/>
    </source>
</evidence>
<keyword evidence="4" id="KW-0479">Metal-binding</keyword>
<evidence type="ECO:0000256" key="4">
    <source>
        <dbReference type="ARBA" id="ARBA00022723"/>
    </source>
</evidence>
<proteinExistence type="inferred from homology"/>
<evidence type="ECO:0000256" key="10">
    <source>
        <dbReference type="ARBA" id="ARBA00023180"/>
    </source>
</evidence>
<comment type="subcellular location">
    <subcellularLocation>
        <location evidence="2">Secreted</location>
    </subcellularLocation>
</comment>
<evidence type="ECO:0000256" key="1">
    <source>
        <dbReference type="ARBA" id="ARBA00001973"/>
    </source>
</evidence>
<dbReference type="InterPro" id="IPR054497">
    <property type="entry name" value="LPMO_AA14"/>
</dbReference>
<keyword evidence="6" id="KW-0560">Oxidoreductase</keyword>
<evidence type="ECO:0000256" key="9">
    <source>
        <dbReference type="ARBA" id="ARBA00023157"/>
    </source>
</evidence>
<dbReference type="Pfam" id="PF22810">
    <property type="entry name" value="LPMO_AA14"/>
    <property type="match status" value="1"/>
</dbReference>
<comment type="similarity">
    <text evidence="11">Belongs to the polysaccharide monooxygenase AA14 family.</text>
</comment>
<evidence type="ECO:0000256" key="11">
    <source>
        <dbReference type="ARBA" id="ARBA00046340"/>
    </source>
</evidence>
<keyword evidence="3" id="KW-0964">Secreted</keyword>
<feature type="signal peptide" evidence="13">
    <location>
        <begin position="1"/>
        <end position="20"/>
    </location>
</feature>
<evidence type="ECO:0000256" key="13">
    <source>
        <dbReference type="SAM" id="SignalP"/>
    </source>
</evidence>
<reference evidence="14" key="1">
    <citation type="submission" date="2022-08" db="EMBL/GenBank/DDBJ databases">
        <authorList>
            <consortium name="DOE Joint Genome Institute"/>
            <person name="Min B."/>
            <person name="Riley R."/>
            <person name="Sierra-Patev S."/>
            <person name="Naranjo-Ortiz M."/>
            <person name="Looney B."/>
            <person name="Konkel Z."/>
            <person name="Slot J.C."/>
            <person name="Sakamoto Y."/>
            <person name="Steenwyk J.L."/>
            <person name="Rokas A."/>
            <person name="Carro J."/>
            <person name="Camarero S."/>
            <person name="Ferreira P."/>
            <person name="Molpeceres G."/>
            <person name="Ruiz-Duenas F.J."/>
            <person name="Serrano A."/>
            <person name="Henrissat B."/>
            <person name="Drula E."/>
            <person name="Hughes K.W."/>
            <person name="Mata J.L."/>
            <person name="Ishikawa N.K."/>
            <person name="Vargas-Isla R."/>
            <person name="Ushijima S."/>
            <person name="Smith C.A."/>
            <person name="Ahrendt S."/>
            <person name="Andreopoulos W."/>
            <person name="He G."/>
            <person name="Labutti K."/>
            <person name="Lipzen A."/>
            <person name="Ng V."/>
            <person name="Sandor L."/>
            <person name="Barry K."/>
            <person name="Martinez A.T."/>
            <person name="Xiao Y."/>
            <person name="Gibbons J.G."/>
            <person name="Terashima K."/>
            <person name="Hibbett D.S."/>
            <person name="Grigoriev I.V."/>
        </authorList>
    </citation>
    <scope>NUCLEOTIDE SEQUENCE</scope>
    <source>
        <strain evidence="14">TFB9207</strain>
    </source>
</reference>
<feature type="region of interest" description="Disordered" evidence="12">
    <location>
        <begin position="98"/>
        <end position="123"/>
    </location>
</feature>
<gene>
    <name evidence="14" type="ORF">F5878DRAFT_562626</name>
</gene>
<feature type="non-terminal residue" evidence="14">
    <location>
        <position position="323"/>
    </location>
</feature>
<feature type="chain" id="PRO_5041209556" evidence="13">
    <location>
        <begin position="21"/>
        <end position="323"/>
    </location>
</feature>
<keyword evidence="9" id="KW-1015">Disulfide bond</keyword>
<keyword evidence="7" id="KW-0186">Copper</keyword>
<evidence type="ECO:0000256" key="3">
    <source>
        <dbReference type="ARBA" id="ARBA00022525"/>
    </source>
</evidence>
<keyword evidence="10" id="KW-0325">Glycoprotein</keyword>
<sequence length="323" mass="35033">MSFALLLSLSTTALIHQVAGHASFFHPSMWGFNVTEQTFPYDNRPVAPLTNYTFSQWWFHGHLSYPPHPTDIFPLPAGGRAKTEIACDKSFTSFFASNSPSGGADARPPPSSPEFDSPCPGQPTAEFHTTGLGDVKGCALAIAYKSDASEVVPGDFTVFSVNQTCVWTRETEFEVPERMPGCPGGVCVCAWFWVHSADSGGEQNYMTSFQCNITNATSTVPLAKPQVPRRCGADPEFGKGSASLGNCTYGAKQPLYWFQAENNTMFEGAHAPPFYTDLYNFLDGAQNDIFQDSYIHIPDPSPVAAFPVLNQTVALGVNLPFAA</sequence>
<dbReference type="Gene3D" id="2.70.50.70">
    <property type="match status" value="1"/>
</dbReference>
<protein>
    <submittedName>
        <fullName evidence="14">Uncharacterized protein</fullName>
    </submittedName>
</protein>
<evidence type="ECO:0000313" key="15">
    <source>
        <dbReference type="Proteomes" id="UP001163846"/>
    </source>
</evidence>
<dbReference type="AlphaFoldDB" id="A0AA38P8N5"/>
<dbReference type="GO" id="GO:0005576">
    <property type="term" value="C:extracellular region"/>
    <property type="evidence" value="ECO:0007669"/>
    <property type="project" value="UniProtKB-SubCell"/>
</dbReference>
<keyword evidence="15" id="KW-1185">Reference proteome</keyword>